<keyword evidence="11" id="KW-0547">Nucleotide-binding</keyword>
<evidence type="ECO:0000256" key="17">
    <source>
        <dbReference type="ARBA" id="ARBA00023180"/>
    </source>
</evidence>
<evidence type="ECO:0000256" key="10">
    <source>
        <dbReference type="ARBA" id="ARBA00022737"/>
    </source>
</evidence>
<keyword evidence="8" id="KW-0812">Transmembrane</keyword>
<dbReference type="GO" id="GO:0005886">
    <property type="term" value="C:plasma membrane"/>
    <property type="evidence" value="ECO:0007669"/>
    <property type="project" value="UniProtKB-SubCell"/>
</dbReference>
<keyword evidence="12" id="KW-0418">Kinase</keyword>
<feature type="domain" description="Protein kinase" evidence="20">
    <location>
        <begin position="1"/>
        <end position="251"/>
    </location>
</feature>
<dbReference type="SUPFAM" id="SSF56112">
    <property type="entry name" value="Protein kinase-like (PK-like)"/>
    <property type="match status" value="1"/>
</dbReference>
<dbReference type="FunFam" id="1.10.510.10:FF:000358">
    <property type="entry name" value="Putative leucine-rich repeat receptor-like serine/threonine-protein kinase"/>
    <property type="match status" value="1"/>
</dbReference>
<evidence type="ECO:0000256" key="1">
    <source>
        <dbReference type="ARBA" id="ARBA00004162"/>
    </source>
</evidence>
<comment type="subcellular location">
    <subcellularLocation>
        <location evidence="1">Cell membrane</location>
        <topology evidence="1">Single-pass membrane protein</topology>
    </subcellularLocation>
</comment>
<evidence type="ECO:0000256" key="5">
    <source>
        <dbReference type="ARBA" id="ARBA00022553"/>
    </source>
</evidence>
<dbReference type="InterPro" id="IPR000719">
    <property type="entry name" value="Prot_kinase_dom"/>
</dbReference>
<evidence type="ECO:0000256" key="9">
    <source>
        <dbReference type="ARBA" id="ARBA00022729"/>
    </source>
</evidence>
<dbReference type="PROSITE" id="PS50011">
    <property type="entry name" value="PROTEIN_KINASE_DOM"/>
    <property type="match status" value="1"/>
</dbReference>
<comment type="caution">
    <text evidence="21">The sequence shown here is derived from an EMBL/GenBank/DDBJ whole genome shotgun (WGS) entry which is preliminary data.</text>
</comment>
<dbReference type="Proteomes" id="UP001345219">
    <property type="component" value="Chromosome 15"/>
</dbReference>
<keyword evidence="16" id="KW-0675">Receptor</keyword>
<keyword evidence="9" id="KW-0732">Signal</keyword>
<keyword evidence="17" id="KW-0325">Glycoprotein</keyword>
<evidence type="ECO:0000256" key="18">
    <source>
        <dbReference type="ARBA" id="ARBA00047899"/>
    </source>
</evidence>
<evidence type="ECO:0000256" key="16">
    <source>
        <dbReference type="ARBA" id="ARBA00023170"/>
    </source>
</evidence>
<evidence type="ECO:0000313" key="21">
    <source>
        <dbReference type="EMBL" id="KAK4758497.1"/>
    </source>
</evidence>
<keyword evidence="22" id="KW-1185">Reference proteome</keyword>
<evidence type="ECO:0000256" key="3">
    <source>
        <dbReference type="ARBA" id="ARBA00022475"/>
    </source>
</evidence>
<proteinExistence type="predicted"/>
<keyword evidence="6" id="KW-0433">Leucine-rich repeat</keyword>
<evidence type="ECO:0000256" key="11">
    <source>
        <dbReference type="ARBA" id="ARBA00022741"/>
    </source>
</evidence>
<gene>
    <name evidence="21" type="ORF">SAY87_019798</name>
</gene>
<dbReference type="InterPro" id="IPR001245">
    <property type="entry name" value="Ser-Thr/Tyr_kinase_cat_dom"/>
</dbReference>
<dbReference type="InterPro" id="IPR011009">
    <property type="entry name" value="Kinase-like_dom_sf"/>
</dbReference>
<dbReference type="InterPro" id="IPR051564">
    <property type="entry name" value="LRR_receptor-like_kinase"/>
</dbReference>
<evidence type="ECO:0000256" key="7">
    <source>
        <dbReference type="ARBA" id="ARBA00022679"/>
    </source>
</evidence>
<name>A0AAN7K659_9MYRT</name>
<comment type="catalytic activity">
    <reaction evidence="18">
        <text>L-threonyl-[protein] + ATP = O-phospho-L-threonyl-[protein] + ADP + H(+)</text>
        <dbReference type="Rhea" id="RHEA:46608"/>
        <dbReference type="Rhea" id="RHEA-COMP:11060"/>
        <dbReference type="Rhea" id="RHEA-COMP:11605"/>
        <dbReference type="ChEBI" id="CHEBI:15378"/>
        <dbReference type="ChEBI" id="CHEBI:30013"/>
        <dbReference type="ChEBI" id="CHEBI:30616"/>
        <dbReference type="ChEBI" id="CHEBI:61977"/>
        <dbReference type="ChEBI" id="CHEBI:456216"/>
        <dbReference type="EC" id="2.7.11.1"/>
    </reaction>
</comment>
<organism evidence="21 22">
    <name type="scientific">Trapa incisa</name>
    <dbReference type="NCBI Taxonomy" id="236973"/>
    <lineage>
        <taxon>Eukaryota</taxon>
        <taxon>Viridiplantae</taxon>
        <taxon>Streptophyta</taxon>
        <taxon>Embryophyta</taxon>
        <taxon>Tracheophyta</taxon>
        <taxon>Spermatophyta</taxon>
        <taxon>Magnoliopsida</taxon>
        <taxon>eudicotyledons</taxon>
        <taxon>Gunneridae</taxon>
        <taxon>Pentapetalae</taxon>
        <taxon>rosids</taxon>
        <taxon>malvids</taxon>
        <taxon>Myrtales</taxon>
        <taxon>Lythraceae</taxon>
        <taxon>Trapa</taxon>
    </lineage>
</organism>
<dbReference type="SMART" id="SM00220">
    <property type="entry name" value="S_TKc"/>
    <property type="match status" value="1"/>
</dbReference>
<keyword evidence="14" id="KW-1133">Transmembrane helix</keyword>
<dbReference type="Gene3D" id="1.10.510.10">
    <property type="entry name" value="Transferase(Phosphotransferase) domain 1"/>
    <property type="match status" value="1"/>
</dbReference>
<evidence type="ECO:0000256" key="13">
    <source>
        <dbReference type="ARBA" id="ARBA00022840"/>
    </source>
</evidence>
<dbReference type="InterPro" id="IPR008271">
    <property type="entry name" value="Ser/Thr_kinase_AS"/>
</dbReference>
<evidence type="ECO:0000256" key="15">
    <source>
        <dbReference type="ARBA" id="ARBA00023136"/>
    </source>
</evidence>
<protein>
    <recommendedName>
        <fullName evidence="2">non-specific serine/threonine protein kinase</fullName>
        <ecNumber evidence="2">2.7.11.1</ecNumber>
    </recommendedName>
</protein>
<evidence type="ECO:0000256" key="4">
    <source>
        <dbReference type="ARBA" id="ARBA00022527"/>
    </source>
</evidence>
<evidence type="ECO:0000259" key="20">
    <source>
        <dbReference type="PROSITE" id="PS50011"/>
    </source>
</evidence>
<keyword evidence="4" id="KW-0723">Serine/threonine-protein kinase</keyword>
<evidence type="ECO:0000256" key="6">
    <source>
        <dbReference type="ARBA" id="ARBA00022614"/>
    </source>
</evidence>
<dbReference type="EMBL" id="JAXIOK010000012">
    <property type="protein sequence ID" value="KAK4758497.1"/>
    <property type="molecule type" value="Genomic_DNA"/>
</dbReference>
<keyword evidence="5" id="KW-0597">Phosphoprotein</keyword>
<dbReference type="AlphaFoldDB" id="A0AAN7K659"/>
<accession>A0AAN7K659</accession>
<dbReference type="PANTHER" id="PTHR48055:SF55">
    <property type="entry name" value="PROTEIN KINASE DOMAIN-CONTAINING PROTEIN"/>
    <property type="match status" value="1"/>
</dbReference>
<evidence type="ECO:0000256" key="8">
    <source>
        <dbReference type="ARBA" id="ARBA00022692"/>
    </source>
</evidence>
<keyword evidence="7" id="KW-0808">Transferase</keyword>
<dbReference type="Pfam" id="PF07714">
    <property type="entry name" value="PK_Tyr_Ser-Thr"/>
    <property type="match status" value="1"/>
</dbReference>
<keyword evidence="3" id="KW-1003">Cell membrane</keyword>
<dbReference type="EC" id="2.7.11.1" evidence="2"/>
<evidence type="ECO:0000256" key="12">
    <source>
        <dbReference type="ARBA" id="ARBA00022777"/>
    </source>
</evidence>
<dbReference type="GO" id="GO:0005524">
    <property type="term" value="F:ATP binding"/>
    <property type="evidence" value="ECO:0007669"/>
    <property type="project" value="UniProtKB-KW"/>
</dbReference>
<comment type="catalytic activity">
    <reaction evidence="19">
        <text>L-seryl-[protein] + ATP = O-phospho-L-seryl-[protein] + ADP + H(+)</text>
        <dbReference type="Rhea" id="RHEA:17989"/>
        <dbReference type="Rhea" id="RHEA-COMP:9863"/>
        <dbReference type="Rhea" id="RHEA-COMP:11604"/>
        <dbReference type="ChEBI" id="CHEBI:15378"/>
        <dbReference type="ChEBI" id="CHEBI:29999"/>
        <dbReference type="ChEBI" id="CHEBI:30616"/>
        <dbReference type="ChEBI" id="CHEBI:83421"/>
        <dbReference type="ChEBI" id="CHEBI:456216"/>
        <dbReference type="EC" id="2.7.11.1"/>
    </reaction>
</comment>
<evidence type="ECO:0000313" key="22">
    <source>
        <dbReference type="Proteomes" id="UP001345219"/>
    </source>
</evidence>
<dbReference type="GO" id="GO:0004674">
    <property type="term" value="F:protein serine/threonine kinase activity"/>
    <property type="evidence" value="ECO:0007669"/>
    <property type="project" value="UniProtKB-KW"/>
</dbReference>
<keyword evidence="13" id="KW-0067">ATP-binding</keyword>
<evidence type="ECO:0000256" key="19">
    <source>
        <dbReference type="ARBA" id="ARBA00048679"/>
    </source>
</evidence>
<sequence>MVPLGRDFKALIYEFMANGSLDEWLHPKDETTREKEDGERQLSLLQRVKIAIDVACGLEYLHHQCETPIVHCDLKPSNILLDGDMNGHVGDFGLAKFMQESSRDLIRSQMSYGGVRGSLGYIPPEYGEGGDASTKGDVYSFGILVLEMFTGRRPTDEMFGDGLAIHSFAKAAFPEKVVQIVDPALFEMDNCQDNKVSLKHREKHLKIQECLASIMRIGMVCSSEAPRDRMMMSEVSGALQKIGEKLLHGVLL</sequence>
<keyword evidence="15" id="KW-0472">Membrane</keyword>
<dbReference type="PANTHER" id="PTHR48055">
    <property type="entry name" value="LEUCINE-RICH REPEAT RECEPTOR PROTEIN KINASE EMS1"/>
    <property type="match status" value="1"/>
</dbReference>
<dbReference type="PROSITE" id="PS00108">
    <property type="entry name" value="PROTEIN_KINASE_ST"/>
    <property type="match status" value="1"/>
</dbReference>
<reference evidence="21 22" key="1">
    <citation type="journal article" date="2023" name="Hortic Res">
        <title>Pangenome of water caltrop reveals structural variations and asymmetric subgenome divergence after allopolyploidization.</title>
        <authorList>
            <person name="Zhang X."/>
            <person name="Chen Y."/>
            <person name="Wang L."/>
            <person name="Yuan Y."/>
            <person name="Fang M."/>
            <person name="Shi L."/>
            <person name="Lu R."/>
            <person name="Comes H.P."/>
            <person name="Ma Y."/>
            <person name="Chen Y."/>
            <person name="Huang G."/>
            <person name="Zhou Y."/>
            <person name="Zheng Z."/>
            <person name="Qiu Y."/>
        </authorList>
    </citation>
    <scope>NUCLEOTIDE SEQUENCE [LARGE SCALE GENOMIC DNA]</scope>
    <source>
        <tissue evidence="21">Roots</tissue>
    </source>
</reference>
<evidence type="ECO:0000256" key="2">
    <source>
        <dbReference type="ARBA" id="ARBA00012513"/>
    </source>
</evidence>
<keyword evidence="10" id="KW-0677">Repeat</keyword>
<evidence type="ECO:0000256" key="14">
    <source>
        <dbReference type="ARBA" id="ARBA00022989"/>
    </source>
</evidence>